<dbReference type="GeneID" id="85353241"/>
<dbReference type="RefSeq" id="XP_060329909.1">
    <property type="nucleotide sequence ID" value="XM_060469693.1"/>
</dbReference>
<name>A0AA39KAI4_ARMTA</name>
<evidence type="ECO:0000313" key="2">
    <source>
        <dbReference type="Proteomes" id="UP001175211"/>
    </source>
</evidence>
<sequence length="169" mass="18869">MEALEACLLEGNIHMSDQCAQHLAEFVIVPAPPPRDFVKPTVYTHISHAPLQRLSFVVTVENTHRITKIPVSFDYVTLPALERFGILVDDDYNIGPGSFEAIEYSRLTDLLCRSRWNLISITLSIPVPVEAFLVPILAQSPAIQKLDIFINTSLVKDILRALTFEQGVA</sequence>
<accession>A0AA39KAI4</accession>
<evidence type="ECO:0000313" key="1">
    <source>
        <dbReference type="EMBL" id="KAK0457597.1"/>
    </source>
</evidence>
<dbReference type="AlphaFoldDB" id="A0AA39KAI4"/>
<organism evidence="1 2">
    <name type="scientific">Armillaria tabescens</name>
    <name type="common">Ringless honey mushroom</name>
    <name type="synonym">Agaricus tabescens</name>
    <dbReference type="NCBI Taxonomy" id="1929756"/>
    <lineage>
        <taxon>Eukaryota</taxon>
        <taxon>Fungi</taxon>
        <taxon>Dikarya</taxon>
        <taxon>Basidiomycota</taxon>
        <taxon>Agaricomycotina</taxon>
        <taxon>Agaricomycetes</taxon>
        <taxon>Agaricomycetidae</taxon>
        <taxon>Agaricales</taxon>
        <taxon>Marasmiineae</taxon>
        <taxon>Physalacriaceae</taxon>
        <taxon>Desarmillaria</taxon>
    </lineage>
</organism>
<protein>
    <submittedName>
        <fullName evidence="1">Uncharacterized protein</fullName>
    </submittedName>
</protein>
<dbReference type="Proteomes" id="UP001175211">
    <property type="component" value="Unassembled WGS sequence"/>
</dbReference>
<comment type="caution">
    <text evidence="1">The sequence shown here is derived from an EMBL/GenBank/DDBJ whole genome shotgun (WGS) entry which is preliminary data.</text>
</comment>
<reference evidence="1" key="1">
    <citation type="submission" date="2023-06" db="EMBL/GenBank/DDBJ databases">
        <authorList>
            <consortium name="Lawrence Berkeley National Laboratory"/>
            <person name="Ahrendt S."/>
            <person name="Sahu N."/>
            <person name="Indic B."/>
            <person name="Wong-Bajracharya J."/>
            <person name="Merenyi Z."/>
            <person name="Ke H.-M."/>
            <person name="Monk M."/>
            <person name="Kocsube S."/>
            <person name="Drula E."/>
            <person name="Lipzen A."/>
            <person name="Balint B."/>
            <person name="Henrissat B."/>
            <person name="Andreopoulos B."/>
            <person name="Martin F.M."/>
            <person name="Harder C.B."/>
            <person name="Rigling D."/>
            <person name="Ford K.L."/>
            <person name="Foster G.D."/>
            <person name="Pangilinan J."/>
            <person name="Papanicolaou A."/>
            <person name="Barry K."/>
            <person name="LaButti K."/>
            <person name="Viragh M."/>
            <person name="Koriabine M."/>
            <person name="Yan M."/>
            <person name="Riley R."/>
            <person name="Champramary S."/>
            <person name="Plett K.L."/>
            <person name="Tsai I.J."/>
            <person name="Slot J."/>
            <person name="Sipos G."/>
            <person name="Plett J."/>
            <person name="Nagy L.G."/>
            <person name="Grigoriev I.V."/>
        </authorList>
    </citation>
    <scope>NUCLEOTIDE SEQUENCE</scope>
    <source>
        <strain evidence="1">CCBAS 213</strain>
    </source>
</reference>
<gene>
    <name evidence="1" type="ORF">EV420DRAFT_1480657</name>
</gene>
<proteinExistence type="predicted"/>
<keyword evidence="2" id="KW-1185">Reference proteome</keyword>
<dbReference type="EMBL" id="JAUEPS010000021">
    <property type="protein sequence ID" value="KAK0457597.1"/>
    <property type="molecule type" value="Genomic_DNA"/>
</dbReference>